<feature type="compositionally biased region" description="Basic and acidic residues" evidence="6">
    <location>
        <begin position="785"/>
        <end position="800"/>
    </location>
</feature>
<comment type="subcellular location">
    <subcellularLocation>
        <location evidence="1">Membrane</location>
        <topology evidence="1">Multi-pass membrane protein</topology>
    </subcellularLocation>
</comment>
<feature type="transmembrane region" description="Helical" evidence="7">
    <location>
        <begin position="54"/>
        <end position="72"/>
    </location>
</feature>
<dbReference type="PANTHER" id="PTHR16172:SF35">
    <property type="entry name" value="MAJOR FACILITATOR SUPERFAMILY (MFS) PROFILE DOMAIN-CONTAINING PROTEIN"/>
    <property type="match status" value="1"/>
</dbReference>
<dbReference type="OrthoDB" id="10061976at2759"/>
<feature type="transmembrane region" description="Helical" evidence="7">
    <location>
        <begin position="672"/>
        <end position="692"/>
    </location>
</feature>
<feature type="transmembrane region" description="Helical" evidence="7">
    <location>
        <begin position="440"/>
        <end position="461"/>
    </location>
</feature>
<feature type="transmembrane region" description="Helical" evidence="7">
    <location>
        <begin position="399"/>
        <end position="428"/>
    </location>
</feature>
<feature type="compositionally biased region" description="Polar residues" evidence="6">
    <location>
        <begin position="801"/>
        <end position="816"/>
    </location>
</feature>
<keyword evidence="3 7" id="KW-0812">Transmembrane</keyword>
<dbReference type="Proteomes" id="UP000053097">
    <property type="component" value="Unassembled WGS sequence"/>
</dbReference>
<dbReference type="GO" id="GO:0016020">
    <property type="term" value="C:membrane"/>
    <property type="evidence" value="ECO:0007669"/>
    <property type="project" value="UniProtKB-SubCell"/>
</dbReference>
<feature type="transmembrane region" description="Helical" evidence="7">
    <location>
        <begin position="20"/>
        <end position="42"/>
    </location>
</feature>
<evidence type="ECO:0000256" key="6">
    <source>
        <dbReference type="SAM" id="MobiDB-lite"/>
    </source>
</evidence>
<feature type="transmembrane region" description="Helical" evidence="7">
    <location>
        <begin position="84"/>
        <end position="106"/>
    </location>
</feature>
<keyword evidence="5 7" id="KW-0472">Membrane</keyword>
<dbReference type="Gene3D" id="1.20.1250.20">
    <property type="entry name" value="MFS general substrate transporter like domains"/>
    <property type="match status" value="3"/>
</dbReference>
<reference evidence="10 12" key="2">
    <citation type="journal article" date="2018" name="Genome Res.">
        <title>The genomic architecture and molecular evolution of ant odorant receptors.</title>
        <authorList>
            <person name="McKenzie S.K."/>
            <person name="Kronauer D.J.C."/>
        </authorList>
    </citation>
    <scope>NUCLEOTIDE SEQUENCE [LARGE SCALE GENOMIC DNA]</scope>
    <source>
        <strain evidence="10">Clonal line C1</strain>
    </source>
</reference>
<dbReference type="AlphaFoldDB" id="A0A026VVP7"/>
<dbReference type="EMBL" id="KK107770">
    <property type="protein sequence ID" value="EZA47832.1"/>
    <property type="molecule type" value="Genomic_DNA"/>
</dbReference>
<feature type="transmembrane region" description="Helical" evidence="7">
    <location>
        <begin position="604"/>
        <end position="625"/>
    </location>
</feature>
<dbReference type="PANTHER" id="PTHR16172">
    <property type="entry name" value="MAJOR FACILITATOR SUPERFAMILY DOMAIN-CONTAINING PROTEIN 6-LIKE"/>
    <property type="match status" value="1"/>
</dbReference>
<evidence type="ECO:0000259" key="8">
    <source>
        <dbReference type="Pfam" id="PF12832"/>
    </source>
</evidence>
<dbReference type="CDD" id="cd17335">
    <property type="entry name" value="MFS_MFSD6"/>
    <property type="match status" value="1"/>
</dbReference>
<reference evidence="9 11" key="1">
    <citation type="journal article" date="2014" name="Curr. Biol.">
        <title>The genome of the clonal raider ant Cerapachys biroi.</title>
        <authorList>
            <person name="Oxley P.R."/>
            <person name="Ji L."/>
            <person name="Fetter-Pruneda I."/>
            <person name="McKenzie S.K."/>
            <person name="Li C."/>
            <person name="Hu H."/>
            <person name="Zhang G."/>
            <person name="Kronauer D.J."/>
        </authorList>
    </citation>
    <scope>NUCLEOTIDE SEQUENCE [LARGE SCALE GENOMIC DNA]</scope>
</reference>
<name>A0A026VVP7_OOCBI</name>
<feature type="transmembrane region" description="Helical" evidence="7">
    <location>
        <begin position="473"/>
        <end position="494"/>
    </location>
</feature>
<dbReference type="Pfam" id="PF12832">
    <property type="entry name" value="MFS_1_like"/>
    <property type="match status" value="1"/>
</dbReference>
<dbReference type="InterPro" id="IPR051717">
    <property type="entry name" value="MFS_MFSD6"/>
</dbReference>
<feature type="region of interest" description="Disordered" evidence="6">
    <location>
        <begin position="708"/>
        <end position="817"/>
    </location>
</feature>
<dbReference type="InterPro" id="IPR036259">
    <property type="entry name" value="MFS_trans_sf"/>
</dbReference>
<proteinExistence type="inferred from homology"/>
<feature type="domain" description="Major facilitator superfamily associated" evidence="8">
    <location>
        <begin position="20"/>
        <end position="671"/>
    </location>
</feature>
<evidence type="ECO:0000313" key="9">
    <source>
        <dbReference type="EMBL" id="EZA47832.1"/>
    </source>
</evidence>
<evidence type="ECO:0000313" key="12">
    <source>
        <dbReference type="Proteomes" id="UP000279307"/>
    </source>
</evidence>
<evidence type="ECO:0000256" key="3">
    <source>
        <dbReference type="ARBA" id="ARBA00022692"/>
    </source>
</evidence>
<evidence type="ECO:0000256" key="2">
    <source>
        <dbReference type="ARBA" id="ARBA00005241"/>
    </source>
</evidence>
<dbReference type="OMA" id="DKIGNFR"/>
<feature type="transmembrane region" description="Helical" evidence="7">
    <location>
        <begin position="637"/>
        <end position="660"/>
    </location>
</feature>
<organism evidence="9 11">
    <name type="scientific">Ooceraea biroi</name>
    <name type="common">Clonal raider ant</name>
    <name type="synonym">Cerapachys biroi</name>
    <dbReference type="NCBI Taxonomy" id="2015173"/>
    <lineage>
        <taxon>Eukaryota</taxon>
        <taxon>Metazoa</taxon>
        <taxon>Ecdysozoa</taxon>
        <taxon>Arthropoda</taxon>
        <taxon>Hexapoda</taxon>
        <taxon>Insecta</taxon>
        <taxon>Pterygota</taxon>
        <taxon>Neoptera</taxon>
        <taxon>Endopterygota</taxon>
        <taxon>Hymenoptera</taxon>
        <taxon>Apocrita</taxon>
        <taxon>Aculeata</taxon>
        <taxon>Formicoidea</taxon>
        <taxon>Formicidae</taxon>
        <taxon>Dorylinae</taxon>
        <taxon>Ooceraea</taxon>
    </lineage>
</organism>
<feature type="transmembrane region" description="Helical" evidence="7">
    <location>
        <begin position="515"/>
        <end position="539"/>
    </location>
</feature>
<evidence type="ECO:0000313" key="10">
    <source>
        <dbReference type="EMBL" id="RLU16217.1"/>
    </source>
</evidence>
<feature type="transmembrane region" description="Helical" evidence="7">
    <location>
        <begin position="545"/>
        <end position="566"/>
    </location>
</feature>
<reference evidence="10" key="3">
    <citation type="submission" date="2018-07" db="EMBL/GenBank/DDBJ databases">
        <authorList>
            <person name="Mckenzie S.K."/>
            <person name="Kronauer D.J.C."/>
        </authorList>
    </citation>
    <scope>NUCLEOTIDE SEQUENCE</scope>
    <source>
        <strain evidence="10">Clonal line C1</strain>
    </source>
</reference>
<evidence type="ECO:0000256" key="7">
    <source>
        <dbReference type="SAM" id="Phobius"/>
    </source>
</evidence>
<dbReference type="EMBL" id="QOIP01000012">
    <property type="protein sequence ID" value="RLU16217.1"/>
    <property type="molecule type" value="Genomic_DNA"/>
</dbReference>
<gene>
    <name evidence="10" type="ORF">DMN91_011977</name>
    <name evidence="9" type="ORF">X777_15151</name>
</gene>
<comment type="similarity">
    <text evidence="2">Belongs to the major facilitator superfamily. MFSD6 family.</text>
</comment>
<feature type="transmembrane region" description="Helical" evidence="7">
    <location>
        <begin position="578"/>
        <end position="598"/>
    </location>
</feature>
<dbReference type="Proteomes" id="UP000279307">
    <property type="component" value="Chromosome 12"/>
</dbReference>
<dbReference type="InterPro" id="IPR024989">
    <property type="entry name" value="MFS_assoc_dom"/>
</dbReference>
<dbReference type="SUPFAM" id="SSF103473">
    <property type="entry name" value="MFS general substrate transporter"/>
    <property type="match status" value="2"/>
</dbReference>
<feature type="compositionally biased region" description="Basic and acidic residues" evidence="6">
    <location>
        <begin position="752"/>
        <end position="767"/>
    </location>
</feature>
<evidence type="ECO:0000313" key="11">
    <source>
        <dbReference type="Proteomes" id="UP000053097"/>
    </source>
</evidence>
<evidence type="ECO:0000256" key="5">
    <source>
        <dbReference type="ARBA" id="ARBA00023136"/>
    </source>
</evidence>
<evidence type="ECO:0000256" key="1">
    <source>
        <dbReference type="ARBA" id="ARBA00004141"/>
    </source>
</evidence>
<sequence>MIFNSMFKRISKDFRQKELIPLKITFFVQASTLYVLYPYLTIHMRELGINVEETAIMSAITPVVAMVMPPLAGMLADRIGNFRIVLSAFSAFGGLAALLLLVVPIGRVTIHFPDRIVMDMSCQDKSSSLLYTMGQTHPCEMELQSEIATRVESCGFVCRVETNNGMDQDSILNSRFYTVWHLDLRNNLNTSYKYAIAPSDLPARIGQQEDVKEHRQLKNNEYFKTSIQQISKTHYFFPTDHLYQFSCVPTSERMKGSDNFTFEMPHGMHESHTSCIFGHLIKPKNNMNQTMNYHSYKSKLKSLRPDEEDLQEERQRYSGKEISWAGESFRKVVCDYSDSINNRIAIDVRLYADNNANLNATDQILSTNECSKRCIVTAPRNAMCSNMNMEVEYNIRLTFWLYLTIRVFIGIIGGTTFAMFEGAVIAILREQEADYGLQRIYGSIGGMISSPLSGLLIDYASRDKGYTDFRPAFYLYAALKLASGVFMLMINLEFKAPATNVVRDVFTVLSNIETAALFLACFVLGTAWGYIESFLFWLIQDLGGSRSLMGITITVGGIAGIPLLALSGPIISKIGHANVLFIGFVFYAVRLVGYSLVYDPWLTLIFEAFESVTASLSFTAAVTYAAKLSTTSTDSSIQGLLGGVYYGVGKGAGSLIGGYLMKAFGTRPTYRIFAVVTLITGVIYFVFNATYLKKRSLLEGNDIVKKKPRSVDTQDGAEKQINDISLHEKPLDETIKEDKKNSMKNSGIDNEGFLKESRDTKLSKEANEQNLTKTVETIENAKNTKKTEQTSDEKHEDKLPTKSNVTQMRNQESNMQKKCFTNPYFETDNPNQCEIMVENEQTVNKRIK</sequence>
<evidence type="ECO:0000256" key="4">
    <source>
        <dbReference type="ARBA" id="ARBA00022989"/>
    </source>
</evidence>
<accession>A0A026VVP7</accession>
<keyword evidence="11" id="KW-1185">Reference proteome</keyword>
<protein>
    <submittedName>
        <fullName evidence="9">Major facilitator superfamily domain-containing protein 6-A</fullName>
    </submittedName>
</protein>
<keyword evidence="4 7" id="KW-1133">Transmembrane helix</keyword>
<feature type="compositionally biased region" description="Polar residues" evidence="6">
    <location>
        <begin position="768"/>
        <end position="781"/>
    </location>
</feature>
<feature type="compositionally biased region" description="Basic and acidic residues" evidence="6">
    <location>
        <begin position="708"/>
        <end position="741"/>
    </location>
</feature>